<reference evidence="3 4" key="1">
    <citation type="journal article" date="2016" name="Nat. Commun.">
        <title>Thousands of microbial genomes shed light on interconnected biogeochemical processes in an aquifer system.</title>
        <authorList>
            <person name="Anantharaman K."/>
            <person name="Brown C.T."/>
            <person name="Hug L.A."/>
            <person name="Sharon I."/>
            <person name="Castelle C.J."/>
            <person name="Probst A.J."/>
            <person name="Thomas B.C."/>
            <person name="Singh A."/>
            <person name="Wilkins M.J."/>
            <person name="Karaoz U."/>
            <person name="Brodie E.L."/>
            <person name="Williams K.H."/>
            <person name="Hubbard S.S."/>
            <person name="Banfield J.F."/>
        </authorList>
    </citation>
    <scope>NUCLEOTIDE SEQUENCE [LARGE SCALE GENOMIC DNA]</scope>
</reference>
<keyword evidence="2" id="KW-0472">Membrane</keyword>
<dbReference type="Proteomes" id="UP000176420">
    <property type="component" value="Unassembled WGS sequence"/>
</dbReference>
<comment type="caution">
    <text evidence="3">The sequence shown here is derived from an EMBL/GenBank/DDBJ whole genome shotgun (WGS) entry which is preliminary data.</text>
</comment>
<protein>
    <submittedName>
        <fullName evidence="3">Uncharacterized protein</fullName>
    </submittedName>
</protein>
<sequence length="175" mass="19128">MEKQKQLVSSQLKTLLVIVVMIFGIIFIAILVYFILSQTKKTDAPTKQTNQNGNINASAVNTNTNNTDNANTAPSGSVEELFRGTITEINDKTLTLSLTSTTSFDDLDMVEVIVDNDTPIQSLDAGNPPKPGSLTPIKNLHLKFEDLMVGQIIEVGVKKQDNSNQFLALHITILL</sequence>
<feature type="compositionally biased region" description="Low complexity" evidence="1">
    <location>
        <begin position="54"/>
        <end position="73"/>
    </location>
</feature>
<feature type="region of interest" description="Disordered" evidence="1">
    <location>
        <begin position="44"/>
        <end position="76"/>
    </location>
</feature>
<organism evidence="3 4">
    <name type="scientific">Candidatus Kerfeldbacteria bacterium RIFOXYB2_FULL_38_14</name>
    <dbReference type="NCBI Taxonomy" id="1798547"/>
    <lineage>
        <taxon>Bacteria</taxon>
        <taxon>Candidatus Kerfeldiibacteriota</taxon>
    </lineage>
</organism>
<gene>
    <name evidence="3" type="ORF">A2319_00895</name>
</gene>
<evidence type="ECO:0000256" key="1">
    <source>
        <dbReference type="SAM" id="MobiDB-lite"/>
    </source>
</evidence>
<dbReference type="EMBL" id="MHKI01000016">
    <property type="protein sequence ID" value="OGY86760.1"/>
    <property type="molecule type" value="Genomic_DNA"/>
</dbReference>
<accession>A0A1G2BET4</accession>
<dbReference type="AlphaFoldDB" id="A0A1G2BET4"/>
<keyword evidence="2" id="KW-0812">Transmembrane</keyword>
<proteinExistence type="predicted"/>
<evidence type="ECO:0000313" key="4">
    <source>
        <dbReference type="Proteomes" id="UP000176420"/>
    </source>
</evidence>
<keyword evidence="2" id="KW-1133">Transmembrane helix</keyword>
<evidence type="ECO:0000313" key="3">
    <source>
        <dbReference type="EMBL" id="OGY86760.1"/>
    </source>
</evidence>
<evidence type="ECO:0000256" key="2">
    <source>
        <dbReference type="SAM" id="Phobius"/>
    </source>
</evidence>
<feature type="transmembrane region" description="Helical" evidence="2">
    <location>
        <begin position="12"/>
        <end position="36"/>
    </location>
</feature>
<name>A0A1G2BET4_9BACT</name>